<feature type="compositionally biased region" description="Basic and acidic residues" evidence="1">
    <location>
        <begin position="262"/>
        <end position="272"/>
    </location>
</feature>
<reference evidence="3" key="1">
    <citation type="journal article" date="2022" name="New Phytol.">
        <title>Evolutionary transition to the ectomycorrhizal habit in the genomes of a hyperdiverse lineage of mushroom-forming fungi.</title>
        <authorList>
            <person name="Looney B."/>
            <person name="Miyauchi S."/>
            <person name="Morin E."/>
            <person name="Drula E."/>
            <person name="Courty P.E."/>
            <person name="Kohler A."/>
            <person name="Kuo A."/>
            <person name="LaButti K."/>
            <person name="Pangilinan J."/>
            <person name="Lipzen A."/>
            <person name="Riley R."/>
            <person name="Andreopoulos W."/>
            <person name="He G."/>
            <person name="Johnson J."/>
            <person name="Nolan M."/>
            <person name="Tritt A."/>
            <person name="Barry K.W."/>
            <person name="Grigoriev I.V."/>
            <person name="Nagy L.G."/>
            <person name="Hibbett D."/>
            <person name="Henrissat B."/>
            <person name="Matheny P.B."/>
            <person name="Labbe J."/>
            <person name="Martin F.M."/>
        </authorList>
    </citation>
    <scope>NUCLEOTIDE SEQUENCE</scope>
    <source>
        <strain evidence="3">BPL690</strain>
    </source>
</reference>
<evidence type="ECO:0000313" key="3">
    <source>
        <dbReference type="EMBL" id="KAI0299359.1"/>
    </source>
</evidence>
<feature type="compositionally biased region" description="Polar residues" evidence="1">
    <location>
        <begin position="237"/>
        <end position="259"/>
    </location>
</feature>
<protein>
    <recommendedName>
        <fullName evidence="2">DNA replication regulator Sld3 C-terminal domain-containing protein</fullName>
    </recommendedName>
</protein>
<gene>
    <name evidence="3" type="ORF">B0F90DRAFT_1728105</name>
</gene>
<accession>A0AAD4QLI9</accession>
<evidence type="ECO:0000259" key="2">
    <source>
        <dbReference type="Pfam" id="PF08639"/>
    </source>
</evidence>
<keyword evidence="4" id="KW-1185">Reference proteome</keyword>
<evidence type="ECO:0000256" key="1">
    <source>
        <dbReference type="SAM" id="MobiDB-lite"/>
    </source>
</evidence>
<comment type="caution">
    <text evidence="3">The sequence shown here is derived from an EMBL/GenBank/DDBJ whole genome shotgun (WGS) entry which is preliminary data.</text>
</comment>
<dbReference type="EMBL" id="WTXG01000023">
    <property type="protein sequence ID" value="KAI0299359.1"/>
    <property type="molecule type" value="Genomic_DNA"/>
</dbReference>
<dbReference type="AlphaFoldDB" id="A0AAD4QLI9"/>
<name>A0AAD4QLI9_9AGAM</name>
<dbReference type="Proteomes" id="UP001203297">
    <property type="component" value="Unassembled WGS sequence"/>
</dbReference>
<feature type="compositionally biased region" description="Basic and acidic residues" evidence="1">
    <location>
        <begin position="130"/>
        <end position="141"/>
    </location>
</feature>
<sequence length="358" mass="40712">MPLNQFVPLVQLLARDSALSSSDDDIHPLHAGLDEILLTGKWCTYKYQEQLPNIIISRASCTDLEPLIMLFVLERYVLLEEPSKEPGQSYLDLDDKKRWLSEIEKRECTLIPIKPVPVSSHVQKRRRVQRSSEGEEETTPHRIVEERLEGLMDKLVLWQMALPDPEANPDGTKVVHDWTQIFCDDVVQPSFSQQPPEQYKLLRRKLFRIPQWTSSSDDGDSDDSDGQHAQQPQTMTFFTSSHSVDNTTQSRSRSLSVSLEQEAEKRRTEPKTRRVLQREVSMSKVFKGRRKDGPTVTSLVKVESEVAGSSTTSQSHAKGPIILVEGTPQKFFFRVNDRAGQEERAGWLAQDGGHPASH</sequence>
<feature type="domain" description="DNA replication regulator Sld3 C-terminal" evidence="2">
    <location>
        <begin position="130"/>
        <end position="315"/>
    </location>
</feature>
<evidence type="ECO:0000313" key="4">
    <source>
        <dbReference type="Proteomes" id="UP001203297"/>
    </source>
</evidence>
<dbReference type="InterPro" id="IPR013948">
    <property type="entry name" value="DNA_replication_reg_Sld3_C"/>
</dbReference>
<organism evidence="3 4">
    <name type="scientific">Multifurca ochricompacta</name>
    <dbReference type="NCBI Taxonomy" id="376703"/>
    <lineage>
        <taxon>Eukaryota</taxon>
        <taxon>Fungi</taxon>
        <taxon>Dikarya</taxon>
        <taxon>Basidiomycota</taxon>
        <taxon>Agaricomycotina</taxon>
        <taxon>Agaricomycetes</taxon>
        <taxon>Russulales</taxon>
        <taxon>Russulaceae</taxon>
        <taxon>Multifurca</taxon>
    </lineage>
</organism>
<feature type="region of interest" description="Disordered" evidence="1">
    <location>
        <begin position="237"/>
        <end position="276"/>
    </location>
</feature>
<feature type="region of interest" description="Disordered" evidence="1">
    <location>
        <begin position="122"/>
        <end position="141"/>
    </location>
</feature>
<dbReference type="Pfam" id="PF08639">
    <property type="entry name" value="Sld3_STD"/>
    <property type="match status" value="1"/>
</dbReference>
<proteinExistence type="predicted"/>